<gene>
    <name evidence="1" type="ORF">SAMN04489712_105263</name>
</gene>
<dbReference type="AlphaFoldDB" id="A0A1H6A9C9"/>
<dbReference type="RefSeq" id="WP_103938241.1">
    <property type="nucleotide sequence ID" value="NZ_FNVO01000005.1"/>
</dbReference>
<keyword evidence="2" id="KW-1185">Reference proteome</keyword>
<protein>
    <submittedName>
        <fullName evidence="1">Uncharacterized protein</fullName>
    </submittedName>
</protein>
<accession>A0A1H6A9C9</accession>
<sequence>MTDDPTPMSAVPELLALAAKTRHDIDQRDLEGAISDAITRRGWPWTLAHTAGMLARGEQVRDLRNAIGPIGRKTR</sequence>
<evidence type="ECO:0000313" key="2">
    <source>
        <dbReference type="Proteomes" id="UP000236723"/>
    </source>
</evidence>
<organism evidence="1 2">
    <name type="scientific">Thermomonospora echinospora</name>
    <dbReference type="NCBI Taxonomy" id="1992"/>
    <lineage>
        <taxon>Bacteria</taxon>
        <taxon>Bacillati</taxon>
        <taxon>Actinomycetota</taxon>
        <taxon>Actinomycetes</taxon>
        <taxon>Streptosporangiales</taxon>
        <taxon>Thermomonosporaceae</taxon>
        <taxon>Thermomonospora</taxon>
    </lineage>
</organism>
<evidence type="ECO:0000313" key="1">
    <source>
        <dbReference type="EMBL" id="SEG44657.1"/>
    </source>
</evidence>
<proteinExistence type="predicted"/>
<dbReference type="OrthoDB" id="3483772at2"/>
<dbReference type="EMBL" id="FNVO01000005">
    <property type="protein sequence ID" value="SEG44657.1"/>
    <property type="molecule type" value="Genomic_DNA"/>
</dbReference>
<reference evidence="2" key="1">
    <citation type="submission" date="2016-10" db="EMBL/GenBank/DDBJ databases">
        <authorList>
            <person name="Varghese N."/>
            <person name="Submissions S."/>
        </authorList>
    </citation>
    <scope>NUCLEOTIDE SEQUENCE [LARGE SCALE GENOMIC DNA]</scope>
    <source>
        <strain evidence="2">DSM 43163</strain>
    </source>
</reference>
<dbReference type="Proteomes" id="UP000236723">
    <property type="component" value="Unassembled WGS sequence"/>
</dbReference>
<name>A0A1H6A9C9_9ACTN</name>